<proteinExistence type="predicted"/>
<dbReference type="InterPro" id="IPR002509">
    <property type="entry name" value="NODB_dom"/>
</dbReference>
<accession>A0AA41L8D4</accession>
<feature type="domain" description="NodB homology" evidence="2">
    <location>
        <begin position="114"/>
        <end position="331"/>
    </location>
</feature>
<comment type="caution">
    <text evidence="3">The sequence shown here is derived from an EMBL/GenBank/DDBJ whole genome shotgun (WGS) entry which is preliminary data.</text>
</comment>
<dbReference type="PROSITE" id="PS51677">
    <property type="entry name" value="NODB"/>
    <property type="match status" value="1"/>
</dbReference>
<dbReference type="RefSeq" id="WP_217942910.1">
    <property type="nucleotide sequence ID" value="NZ_JAHTGR010000007.1"/>
</dbReference>
<evidence type="ECO:0000313" key="3">
    <source>
        <dbReference type="EMBL" id="MBV6322120.1"/>
    </source>
</evidence>
<evidence type="ECO:0000313" key="4">
    <source>
        <dbReference type="EMBL" id="MCP2011267.1"/>
    </source>
</evidence>
<dbReference type="Proteomes" id="UP001162889">
    <property type="component" value="Unassembled WGS sequence"/>
</dbReference>
<reference evidence="4" key="2">
    <citation type="submission" date="2022-03" db="EMBL/GenBank/DDBJ databases">
        <title>Genome Encyclopedia of Bacteria and Archaea VI: Functional Genomics of Type Strains.</title>
        <authorList>
            <person name="Whitman W."/>
        </authorList>
    </citation>
    <scope>NUCLEOTIDE SEQUENCE</scope>
    <source>
        <strain evidence="4">HSC-15S17</strain>
    </source>
</reference>
<keyword evidence="6" id="KW-1185">Reference proteome</keyword>
<dbReference type="CDD" id="cd10917">
    <property type="entry name" value="CE4_NodB_like_6s_7s"/>
    <property type="match status" value="1"/>
</dbReference>
<evidence type="ECO:0000313" key="5">
    <source>
        <dbReference type="Proteomes" id="UP001155901"/>
    </source>
</evidence>
<dbReference type="InterPro" id="IPR050248">
    <property type="entry name" value="Polysacc_deacetylase_ArnD"/>
</dbReference>
<feature type="chain" id="PRO_5041394932" evidence="1">
    <location>
        <begin position="21"/>
        <end position="350"/>
    </location>
</feature>
<name>A0AA41L8D4_9BURK</name>
<evidence type="ECO:0000256" key="1">
    <source>
        <dbReference type="SAM" id="SignalP"/>
    </source>
</evidence>
<evidence type="ECO:0000259" key="2">
    <source>
        <dbReference type="PROSITE" id="PS51677"/>
    </source>
</evidence>
<organism evidence="3 5">
    <name type="scientific">Duganella violaceipulchra</name>
    <dbReference type="NCBI Taxonomy" id="2849652"/>
    <lineage>
        <taxon>Bacteria</taxon>
        <taxon>Pseudomonadati</taxon>
        <taxon>Pseudomonadota</taxon>
        <taxon>Betaproteobacteria</taxon>
        <taxon>Burkholderiales</taxon>
        <taxon>Oxalobacteraceae</taxon>
        <taxon>Telluria group</taxon>
        <taxon>Duganella</taxon>
    </lineage>
</organism>
<protein>
    <submittedName>
        <fullName evidence="4">Peptidoglycan/xylan/chitin deacetylase (PgdA/CDA1 family)</fullName>
    </submittedName>
    <submittedName>
        <fullName evidence="3">Polysaccharide deacetylase family protein</fullName>
    </submittedName>
</protein>
<dbReference type="EMBL" id="JAHTGR010000007">
    <property type="protein sequence ID" value="MBV6322120.1"/>
    <property type="molecule type" value="Genomic_DNA"/>
</dbReference>
<reference evidence="3" key="1">
    <citation type="submission" date="2021-07" db="EMBL/GenBank/DDBJ databases">
        <title>Characterization of violacein-producing bacteria and related species.</title>
        <authorList>
            <person name="Wilson H.S."/>
            <person name="De Leon M.E."/>
        </authorList>
    </citation>
    <scope>NUCLEOTIDE SEQUENCE</scope>
    <source>
        <strain evidence="3">HSC-15S17</strain>
    </source>
</reference>
<gene>
    <name evidence="3" type="ORF">KVP70_14310</name>
    <name evidence="4" type="ORF">L1274_005016</name>
</gene>
<feature type="signal peptide" evidence="1">
    <location>
        <begin position="1"/>
        <end position="20"/>
    </location>
</feature>
<dbReference type="Pfam" id="PF01522">
    <property type="entry name" value="Polysacc_deac_1"/>
    <property type="match status" value="1"/>
</dbReference>
<evidence type="ECO:0000313" key="6">
    <source>
        <dbReference type="Proteomes" id="UP001162889"/>
    </source>
</evidence>
<dbReference type="PANTHER" id="PTHR10587">
    <property type="entry name" value="GLYCOSYL TRANSFERASE-RELATED"/>
    <property type="match status" value="1"/>
</dbReference>
<dbReference type="Proteomes" id="UP001155901">
    <property type="component" value="Unassembled WGS sequence"/>
</dbReference>
<sequence length="350" mass="36470">MRAATALTLLALAATPAAQAADSAKAANASNSDARELNDAARAANAHARGLNGPARRAAEAKAAGIAAAAAAAGTAAPAATVASAASAMAMASVAAGAGAKPQAALLRHSACKGTIYLTFDTGSQSQAALIADTLNRHQIKATFFLANEKTVNGDYSLDPSWSAYWKARVAEGHVIGSHTFDHDVLVKDGADGAIQVKPGFGAHAGKLQSLTPAQYCEEIKRVDQRFVELTGKHLDPIWRAPAGRTSPRTLAAAQACGYAHVGWAPAGFAGDELSSTAHPNAVLLQKSLRELRDGDIFIAHMGIWSRKDAWAPANLEPLISGLEQKGYCFATLREHPDYLSQFKPNVKHP</sequence>
<keyword evidence="1" id="KW-0732">Signal</keyword>
<dbReference type="EMBL" id="JALJZU010000011">
    <property type="protein sequence ID" value="MCP2011267.1"/>
    <property type="molecule type" value="Genomic_DNA"/>
</dbReference>
<dbReference type="GO" id="GO:0005975">
    <property type="term" value="P:carbohydrate metabolic process"/>
    <property type="evidence" value="ECO:0007669"/>
    <property type="project" value="InterPro"/>
</dbReference>
<dbReference type="GO" id="GO:0016810">
    <property type="term" value="F:hydrolase activity, acting on carbon-nitrogen (but not peptide) bonds"/>
    <property type="evidence" value="ECO:0007669"/>
    <property type="project" value="InterPro"/>
</dbReference>
<dbReference type="AlphaFoldDB" id="A0AA41L8D4"/>